<dbReference type="InterPro" id="IPR011701">
    <property type="entry name" value="MFS"/>
</dbReference>
<keyword evidence="10" id="KW-1185">Reference proteome</keyword>
<feature type="transmembrane region" description="Helical" evidence="7">
    <location>
        <begin position="209"/>
        <end position="227"/>
    </location>
</feature>
<evidence type="ECO:0000256" key="7">
    <source>
        <dbReference type="SAM" id="Phobius"/>
    </source>
</evidence>
<feature type="transmembrane region" description="Helical" evidence="7">
    <location>
        <begin position="280"/>
        <end position="301"/>
    </location>
</feature>
<dbReference type="InterPro" id="IPR020846">
    <property type="entry name" value="MFS_dom"/>
</dbReference>
<feature type="transmembrane region" description="Helical" evidence="7">
    <location>
        <begin position="178"/>
        <end position="197"/>
    </location>
</feature>
<keyword evidence="5 7" id="KW-1133">Transmembrane helix</keyword>
<dbReference type="Pfam" id="PF07690">
    <property type="entry name" value="MFS_1"/>
    <property type="match status" value="1"/>
</dbReference>
<reference evidence="9 10" key="1">
    <citation type="submission" date="2021-03" db="EMBL/GenBank/DDBJ databases">
        <title>Sequencing the genomes of 1000 actinobacteria strains.</title>
        <authorList>
            <person name="Klenk H.-P."/>
        </authorList>
    </citation>
    <scope>NUCLEOTIDE SEQUENCE [LARGE SCALE GENOMIC DNA]</scope>
    <source>
        <strain evidence="9 10">DSM 14566</strain>
    </source>
</reference>
<keyword evidence="4 7" id="KW-0812">Transmembrane</keyword>
<evidence type="ECO:0000256" key="3">
    <source>
        <dbReference type="ARBA" id="ARBA00022475"/>
    </source>
</evidence>
<feature type="transmembrane region" description="Helical" evidence="7">
    <location>
        <begin position="313"/>
        <end position="332"/>
    </location>
</feature>
<evidence type="ECO:0000256" key="2">
    <source>
        <dbReference type="ARBA" id="ARBA00022448"/>
    </source>
</evidence>
<dbReference type="InterPro" id="IPR005829">
    <property type="entry name" value="Sugar_transporter_CS"/>
</dbReference>
<dbReference type="Gene3D" id="1.20.1250.20">
    <property type="entry name" value="MFS general substrate transporter like domains"/>
    <property type="match status" value="1"/>
</dbReference>
<evidence type="ECO:0000313" key="9">
    <source>
        <dbReference type="EMBL" id="MBP2384357.1"/>
    </source>
</evidence>
<evidence type="ECO:0000256" key="4">
    <source>
        <dbReference type="ARBA" id="ARBA00022692"/>
    </source>
</evidence>
<feature type="transmembrane region" description="Helical" evidence="7">
    <location>
        <begin position="57"/>
        <end position="75"/>
    </location>
</feature>
<organism evidence="9 10">
    <name type="scientific">Brachybacterium sacelli</name>
    <dbReference type="NCBI Taxonomy" id="173364"/>
    <lineage>
        <taxon>Bacteria</taxon>
        <taxon>Bacillati</taxon>
        <taxon>Actinomycetota</taxon>
        <taxon>Actinomycetes</taxon>
        <taxon>Micrococcales</taxon>
        <taxon>Dermabacteraceae</taxon>
        <taxon>Brachybacterium</taxon>
    </lineage>
</organism>
<comment type="subcellular location">
    <subcellularLocation>
        <location evidence="1">Cell membrane</location>
        <topology evidence="1">Multi-pass membrane protein</topology>
    </subcellularLocation>
</comment>
<accession>A0ABS4X7A1</accession>
<keyword evidence="2" id="KW-0813">Transport</keyword>
<keyword evidence="3" id="KW-1003">Cell membrane</keyword>
<dbReference type="Gene3D" id="1.20.1720.10">
    <property type="entry name" value="Multidrug resistance protein D"/>
    <property type="match status" value="1"/>
</dbReference>
<evidence type="ECO:0000313" key="10">
    <source>
        <dbReference type="Proteomes" id="UP001519290"/>
    </source>
</evidence>
<dbReference type="PANTHER" id="PTHR42718">
    <property type="entry name" value="MAJOR FACILITATOR SUPERFAMILY MULTIDRUG TRANSPORTER MFSC"/>
    <property type="match status" value="1"/>
</dbReference>
<dbReference type="NCBIfam" id="TIGR00711">
    <property type="entry name" value="efflux_EmrB"/>
    <property type="match status" value="1"/>
</dbReference>
<feature type="transmembrane region" description="Helical" evidence="7">
    <location>
        <begin position="117"/>
        <end position="138"/>
    </location>
</feature>
<dbReference type="CDD" id="cd17321">
    <property type="entry name" value="MFS_MMR_MDR_like"/>
    <property type="match status" value="1"/>
</dbReference>
<feature type="transmembrane region" description="Helical" evidence="7">
    <location>
        <begin position="87"/>
        <end position="105"/>
    </location>
</feature>
<dbReference type="PROSITE" id="PS50850">
    <property type="entry name" value="MFS"/>
    <property type="match status" value="1"/>
</dbReference>
<feature type="transmembrane region" description="Helical" evidence="7">
    <location>
        <begin position="338"/>
        <end position="357"/>
    </location>
</feature>
<keyword evidence="6 7" id="KW-0472">Membrane</keyword>
<dbReference type="InterPro" id="IPR004638">
    <property type="entry name" value="EmrB-like"/>
</dbReference>
<comment type="caution">
    <text evidence="9">The sequence shown here is derived from an EMBL/GenBank/DDBJ whole genome shotgun (WGS) entry which is preliminary data.</text>
</comment>
<dbReference type="InterPro" id="IPR036259">
    <property type="entry name" value="MFS_trans_sf"/>
</dbReference>
<feature type="transmembrane region" description="Helical" evidence="7">
    <location>
        <begin position="248"/>
        <end position="268"/>
    </location>
</feature>
<evidence type="ECO:0000256" key="5">
    <source>
        <dbReference type="ARBA" id="ARBA00022989"/>
    </source>
</evidence>
<dbReference type="PANTHER" id="PTHR42718:SF46">
    <property type="entry name" value="BLR6921 PROTEIN"/>
    <property type="match status" value="1"/>
</dbReference>
<feature type="transmembrane region" description="Helical" evidence="7">
    <location>
        <begin position="144"/>
        <end position="166"/>
    </location>
</feature>
<feature type="transmembrane region" description="Helical" evidence="7">
    <location>
        <begin position="26"/>
        <end position="45"/>
    </location>
</feature>
<evidence type="ECO:0000259" key="8">
    <source>
        <dbReference type="PROSITE" id="PS50850"/>
    </source>
</evidence>
<dbReference type="EMBL" id="JAGIOD010000002">
    <property type="protein sequence ID" value="MBP2384357.1"/>
    <property type="molecule type" value="Genomic_DNA"/>
</dbReference>
<proteinExistence type="predicted"/>
<gene>
    <name evidence="9" type="ORF">JOF43_004346</name>
</gene>
<sequence>MVVLDVSIVNVALPTIQADLGFSPAALQWVVNAYVLAFAGLLLLGGRLADIYGRRRVFLAGLMVFSMASLIGGIASHPGMLMAARTGQGVGAAVLAPATLTLLTTSIPRGPARTRALAAWTAVGMAGGTAGNLIGGALTEFLSWRWILLVNVPIGTAAVLATFALLGRDGHRTASRRLDIGGAILATVGLTALTFGLSRIESERWADPSVLVTIGAGVVALAGFVFVEARVTAEPLMPLGLFTVRSVAVGNLVMVLAGAAFMPMWVFLTLTLQQVLGYTALQTGLAFLPHTLITMLVTAKITPWLMGHVQGRTLIVIGALLAAAGFVWQSAITADSGYISGILGPAIVFSAGSGLLITPVTTAVTSDVADRDAGAASGIMNTARQAGGAIGLAVLYLLSEPTGTSRHAVADGYANAFVTIAVILIAVATLSLALPTNNEDDGQDPVADR</sequence>
<feature type="domain" description="Major facilitator superfamily (MFS) profile" evidence="8">
    <location>
        <begin position="1"/>
        <end position="439"/>
    </location>
</feature>
<dbReference type="Proteomes" id="UP001519290">
    <property type="component" value="Unassembled WGS sequence"/>
</dbReference>
<evidence type="ECO:0000256" key="1">
    <source>
        <dbReference type="ARBA" id="ARBA00004651"/>
    </source>
</evidence>
<name>A0ABS4X7A1_9MICO</name>
<evidence type="ECO:0000256" key="6">
    <source>
        <dbReference type="ARBA" id="ARBA00023136"/>
    </source>
</evidence>
<feature type="transmembrane region" description="Helical" evidence="7">
    <location>
        <begin position="413"/>
        <end position="434"/>
    </location>
</feature>
<protein>
    <submittedName>
        <fullName evidence="9">EmrB/QacA subfamily drug resistance transporter</fullName>
    </submittedName>
</protein>
<dbReference type="PROSITE" id="PS00216">
    <property type="entry name" value="SUGAR_TRANSPORT_1"/>
    <property type="match status" value="1"/>
</dbReference>
<dbReference type="SUPFAM" id="SSF103473">
    <property type="entry name" value="MFS general substrate transporter"/>
    <property type="match status" value="1"/>
</dbReference>